<dbReference type="GO" id="GO:0016787">
    <property type="term" value="F:hydrolase activity"/>
    <property type="evidence" value="ECO:0007669"/>
    <property type="project" value="UniProtKB-KW"/>
</dbReference>
<evidence type="ECO:0000313" key="4">
    <source>
        <dbReference type="Proteomes" id="UP001597302"/>
    </source>
</evidence>
<gene>
    <name evidence="3" type="ORF">ACFQ5P_11145</name>
</gene>
<dbReference type="SUPFAM" id="SSF53474">
    <property type="entry name" value="alpha/beta-Hydrolases"/>
    <property type="match status" value="1"/>
</dbReference>
<sequence length="336" mass="35703">MERGRRAMLAKGVMMAGMMTAALALTGCGRLVDARATARETAFEAQFPPTGQLLEVNGTTVHAHIEGTGPDLILLHGASGSSRDFTFDLVDRLKDRYRVIALDRPGLGWTDAIGDQTANPIAQAEVLRAAAGQLGVRDPIVLGHSYGGAVALAWGLRAPGDTAALVIVSGATMPWPGNLTGWYAFIGTPLGDRVGPPLLTALAPVALGDRIMAGIFAPQPVPPGYDDYIGVGLAVRRQNYRANAAQISGLRPYLRVMAPQYPRLTLPVEVVHGGQDRIVPASIHALPLAEALPDARLTILQDQGHMPQHGDPQAILDAIDRAADRARDRTERRQAP</sequence>
<dbReference type="Pfam" id="PF12697">
    <property type="entry name" value="Abhydrolase_6"/>
    <property type="match status" value="1"/>
</dbReference>
<dbReference type="Proteomes" id="UP001597302">
    <property type="component" value="Unassembled WGS sequence"/>
</dbReference>
<feature type="domain" description="AB hydrolase-1" evidence="2">
    <location>
        <begin position="72"/>
        <end position="318"/>
    </location>
</feature>
<organism evidence="3 4">
    <name type="scientific">Paracoccus nototheniae</name>
    <dbReference type="NCBI Taxonomy" id="2489002"/>
    <lineage>
        <taxon>Bacteria</taxon>
        <taxon>Pseudomonadati</taxon>
        <taxon>Pseudomonadota</taxon>
        <taxon>Alphaproteobacteria</taxon>
        <taxon>Rhodobacterales</taxon>
        <taxon>Paracoccaceae</taxon>
        <taxon>Paracoccus</taxon>
    </lineage>
</organism>
<dbReference type="InterPro" id="IPR000073">
    <property type="entry name" value="AB_hydrolase_1"/>
</dbReference>
<dbReference type="InterPro" id="IPR029058">
    <property type="entry name" value="AB_hydrolase_fold"/>
</dbReference>
<dbReference type="EMBL" id="JBHTOQ010000022">
    <property type="protein sequence ID" value="MFD1481849.1"/>
    <property type="molecule type" value="Genomic_DNA"/>
</dbReference>
<accession>A0ABW4DYW9</accession>
<dbReference type="PRINTS" id="PR00111">
    <property type="entry name" value="ABHYDROLASE"/>
</dbReference>
<dbReference type="InterPro" id="IPR050266">
    <property type="entry name" value="AB_hydrolase_sf"/>
</dbReference>
<keyword evidence="1" id="KW-0732">Signal</keyword>
<name>A0ABW4DYW9_9RHOB</name>
<feature type="signal peptide" evidence="1">
    <location>
        <begin position="1"/>
        <end position="24"/>
    </location>
</feature>
<keyword evidence="4" id="KW-1185">Reference proteome</keyword>
<dbReference type="RefSeq" id="WP_242679496.1">
    <property type="nucleotide sequence ID" value="NZ_CBCSAJ010000003.1"/>
</dbReference>
<protein>
    <submittedName>
        <fullName evidence="3">Alpha/beta fold hydrolase</fullName>
    </submittedName>
</protein>
<keyword evidence="3" id="KW-0378">Hydrolase</keyword>
<dbReference type="PANTHER" id="PTHR43798:SF33">
    <property type="entry name" value="HYDROLASE, PUTATIVE (AFU_ORTHOLOGUE AFUA_2G14860)-RELATED"/>
    <property type="match status" value="1"/>
</dbReference>
<feature type="chain" id="PRO_5047344416" evidence="1">
    <location>
        <begin position="25"/>
        <end position="336"/>
    </location>
</feature>
<evidence type="ECO:0000313" key="3">
    <source>
        <dbReference type="EMBL" id="MFD1481849.1"/>
    </source>
</evidence>
<dbReference type="PROSITE" id="PS51257">
    <property type="entry name" value="PROKAR_LIPOPROTEIN"/>
    <property type="match status" value="1"/>
</dbReference>
<dbReference type="PANTHER" id="PTHR43798">
    <property type="entry name" value="MONOACYLGLYCEROL LIPASE"/>
    <property type="match status" value="1"/>
</dbReference>
<evidence type="ECO:0000256" key="1">
    <source>
        <dbReference type="SAM" id="SignalP"/>
    </source>
</evidence>
<evidence type="ECO:0000259" key="2">
    <source>
        <dbReference type="Pfam" id="PF12697"/>
    </source>
</evidence>
<dbReference type="Gene3D" id="3.40.50.1820">
    <property type="entry name" value="alpha/beta hydrolase"/>
    <property type="match status" value="1"/>
</dbReference>
<comment type="caution">
    <text evidence="3">The sequence shown here is derived from an EMBL/GenBank/DDBJ whole genome shotgun (WGS) entry which is preliminary data.</text>
</comment>
<reference evidence="4" key="1">
    <citation type="journal article" date="2019" name="Int. J. Syst. Evol. Microbiol.">
        <title>The Global Catalogue of Microorganisms (GCM) 10K type strain sequencing project: providing services to taxonomists for standard genome sequencing and annotation.</title>
        <authorList>
            <consortium name="The Broad Institute Genomics Platform"/>
            <consortium name="The Broad Institute Genome Sequencing Center for Infectious Disease"/>
            <person name="Wu L."/>
            <person name="Ma J."/>
        </authorList>
    </citation>
    <scope>NUCLEOTIDE SEQUENCE [LARGE SCALE GENOMIC DNA]</scope>
    <source>
        <strain evidence="4">CCM 8875</strain>
    </source>
</reference>
<proteinExistence type="predicted"/>